<reference evidence="4" key="1">
    <citation type="submission" date="2017-02" db="EMBL/GenBank/DDBJ databases">
        <title>Natronthermophilus aegyptiacus gen. nov.,sp. nov., an aerobic, extremely halophilic alkalithermophilic archaeon isolated from the athalassohaline Wadi An Natrun, Egypt.</title>
        <authorList>
            <person name="Zhao B."/>
        </authorList>
    </citation>
    <scope>NUCLEOTIDE SEQUENCE [LARGE SCALE GENOMIC DNA]</scope>
    <source>
        <strain evidence="4">JW/NM-HA 15</strain>
    </source>
</reference>
<dbReference type="AlphaFoldDB" id="A0A2Z2HU31"/>
<evidence type="ECO:0000256" key="1">
    <source>
        <dbReference type="ARBA" id="ARBA00023002"/>
    </source>
</evidence>
<sequence>MSDSEYPMKEQTYRTYSTWEERRVPTTYDIAHQKTNFDIGENYAGEVPRLAVSSDEALPQWYKKYREGSVIKGDIDDLESWRDPREMTYEKYNELMDEREVGIETLYEQAEVLERGTEREDDPWLEFQLNGFLPLRYPAHGLQMLASYLTMAAPSSTISTAMCLQATDEIRRQERLARRATQLDEAFPEKGFTDSEREIWEDDEMWQPLRKAIEQLLVEYDWAKSFIGTNLVLKPLLEELVLAQYSTLFDKNDSDLYAQVLENFYLDADRHQEVAASVTEHLIEIEPENREIIQATVDEWYPVCHESIEAFEPAFESMPPVTMDFDEVLGTIDDKYATLLTDLGLEVPS</sequence>
<dbReference type="EMBL" id="CP019893">
    <property type="protein sequence ID" value="ARS90741.1"/>
    <property type="molecule type" value="Genomic_DNA"/>
</dbReference>
<keyword evidence="4" id="KW-1185">Reference proteome</keyword>
<evidence type="ECO:0000256" key="2">
    <source>
        <dbReference type="ARBA" id="ARBA00023033"/>
    </source>
</evidence>
<dbReference type="RefSeq" id="WP_086889111.1">
    <property type="nucleotide sequence ID" value="NZ_CP019893.1"/>
</dbReference>
<name>A0A2Z2HU31_9EURY</name>
<dbReference type="Gene3D" id="1.10.620.20">
    <property type="entry name" value="Ribonucleotide Reductase, subunit A"/>
    <property type="match status" value="1"/>
</dbReference>
<dbReference type="Proteomes" id="UP000250088">
    <property type="component" value="Chromosome"/>
</dbReference>
<dbReference type="OrthoDB" id="35205at2157"/>
<dbReference type="GO" id="GO:0004497">
    <property type="term" value="F:monooxygenase activity"/>
    <property type="evidence" value="ECO:0007669"/>
    <property type="project" value="UniProtKB-KW"/>
</dbReference>
<dbReference type="KEGG" id="naj:B1756_14075"/>
<evidence type="ECO:0000313" key="3">
    <source>
        <dbReference type="EMBL" id="ARS90741.1"/>
    </source>
</evidence>
<dbReference type="InterPro" id="IPR009078">
    <property type="entry name" value="Ferritin-like_SF"/>
</dbReference>
<dbReference type="GeneID" id="32895223"/>
<dbReference type="Pfam" id="PF02332">
    <property type="entry name" value="Phenol_Hydrox"/>
    <property type="match status" value="1"/>
</dbReference>
<protein>
    <recommendedName>
        <fullName evidence="5">Toluene hydroxylase</fullName>
    </recommendedName>
</protein>
<gene>
    <name evidence="3" type="ORF">B1756_14075</name>
</gene>
<dbReference type="InterPro" id="IPR003430">
    <property type="entry name" value="Phenol_Hydrox"/>
</dbReference>
<proteinExistence type="predicted"/>
<keyword evidence="2" id="KW-0503">Monooxygenase</keyword>
<dbReference type="InterPro" id="IPR012348">
    <property type="entry name" value="RNR-like"/>
</dbReference>
<evidence type="ECO:0000313" key="4">
    <source>
        <dbReference type="Proteomes" id="UP000250088"/>
    </source>
</evidence>
<evidence type="ECO:0008006" key="5">
    <source>
        <dbReference type="Google" id="ProtNLM"/>
    </source>
</evidence>
<keyword evidence="1" id="KW-0560">Oxidoreductase</keyword>
<accession>A0A2Z2HU31</accession>
<organism evidence="3 4">
    <name type="scientific">Natrarchaeobaculum aegyptiacum</name>
    <dbReference type="NCBI Taxonomy" id="745377"/>
    <lineage>
        <taxon>Archaea</taxon>
        <taxon>Methanobacteriati</taxon>
        <taxon>Methanobacteriota</taxon>
        <taxon>Stenosarchaea group</taxon>
        <taxon>Halobacteria</taxon>
        <taxon>Halobacteriales</taxon>
        <taxon>Natrialbaceae</taxon>
        <taxon>Natrarchaeobaculum</taxon>
    </lineage>
</organism>
<dbReference type="SUPFAM" id="SSF47240">
    <property type="entry name" value="Ferritin-like"/>
    <property type="match status" value="1"/>
</dbReference>